<evidence type="ECO:0000313" key="2">
    <source>
        <dbReference type="Proteomes" id="UP000010472"/>
    </source>
</evidence>
<dbReference type="HOGENOM" id="CLU_2435860_0_0_3"/>
<geneLocation type="plasmid" evidence="1 2">
    <name>pCRI9333.06</name>
</geneLocation>
<dbReference type="EMBL" id="CP003626">
    <property type="protein sequence ID" value="AFZ15708.1"/>
    <property type="molecule type" value="Genomic_DNA"/>
</dbReference>
<evidence type="ECO:0000313" key="1">
    <source>
        <dbReference type="EMBL" id="AFZ15708.1"/>
    </source>
</evidence>
<keyword evidence="1" id="KW-0614">Plasmid</keyword>
<name>K9W5T4_9CYAN</name>
<proteinExistence type="predicted"/>
<gene>
    <name evidence="1" type="ORF">Cri9333_4952</name>
</gene>
<reference evidence="1 2" key="1">
    <citation type="submission" date="2012-06" db="EMBL/GenBank/DDBJ databases">
        <title>Finished plasmid 6 of genome of Crinalium epipsammum PCC 9333.</title>
        <authorList>
            <consortium name="US DOE Joint Genome Institute"/>
            <person name="Gugger M."/>
            <person name="Coursin T."/>
            <person name="Rippka R."/>
            <person name="Tandeau De Marsac N."/>
            <person name="Huntemann M."/>
            <person name="Wei C.-L."/>
            <person name="Han J."/>
            <person name="Detter J.C."/>
            <person name="Han C."/>
            <person name="Tapia R."/>
            <person name="Davenport K."/>
            <person name="Daligault H."/>
            <person name="Erkkila T."/>
            <person name="Gu W."/>
            <person name="Munk A.C.C."/>
            <person name="Teshima H."/>
            <person name="Xu Y."/>
            <person name="Chain P."/>
            <person name="Chen A."/>
            <person name="Krypides N."/>
            <person name="Mavromatis K."/>
            <person name="Markowitz V."/>
            <person name="Szeto E."/>
            <person name="Ivanova N."/>
            <person name="Mikhailova N."/>
            <person name="Ovchinnikova G."/>
            <person name="Pagani I."/>
            <person name="Pati A."/>
            <person name="Goodwin L."/>
            <person name="Peters L."/>
            <person name="Pitluck S."/>
            <person name="Woyke T."/>
            <person name="Kerfeld C."/>
        </authorList>
    </citation>
    <scope>NUCLEOTIDE SEQUENCE [LARGE SCALE GENOMIC DNA]</scope>
    <source>
        <strain evidence="1 2">PCC 9333</strain>
        <plasmid evidence="2">Plasmid pCRI9333.06</plasmid>
    </source>
</reference>
<dbReference type="RefSeq" id="WP_015205629.1">
    <property type="nucleotide sequence ID" value="NC_019755.1"/>
</dbReference>
<dbReference type="Proteomes" id="UP000010472">
    <property type="component" value="Plasmid pCRI9333.06"/>
</dbReference>
<sequence>MSENNSSKMINLRIFKRSSKEEKWERVGLKEFFIVPNIGDYIGLEETSYKILYKVITVLHPEKSEEVEVFVEQITSQTPENIESVLNITY</sequence>
<keyword evidence="2" id="KW-1185">Reference proteome</keyword>
<dbReference type="AlphaFoldDB" id="K9W5T4"/>
<protein>
    <submittedName>
        <fullName evidence="1">Uncharacterized protein</fullName>
    </submittedName>
</protein>
<organism evidence="1 2">
    <name type="scientific">Crinalium epipsammum PCC 9333</name>
    <dbReference type="NCBI Taxonomy" id="1173022"/>
    <lineage>
        <taxon>Bacteria</taxon>
        <taxon>Bacillati</taxon>
        <taxon>Cyanobacteriota</taxon>
        <taxon>Cyanophyceae</taxon>
        <taxon>Gomontiellales</taxon>
        <taxon>Gomontiellaceae</taxon>
        <taxon>Crinalium</taxon>
    </lineage>
</organism>
<accession>K9W5T4</accession>
<dbReference type="KEGG" id="cep:Cri9333_4952"/>